<evidence type="ECO:0000256" key="3">
    <source>
        <dbReference type="ARBA" id="ARBA00023098"/>
    </source>
</evidence>
<protein>
    <submittedName>
        <fullName evidence="6">NTE family protein</fullName>
    </submittedName>
</protein>
<feature type="short sequence motif" description="DGA/G" evidence="4">
    <location>
        <begin position="209"/>
        <end position="211"/>
    </location>
</feature>
<dbReference type="InterPro" id="IPR016035">
    <property type="entry name" value="Acyl_Trfase/lysoPLipase"/>
</dbReference>
<dbReference type="InterPro" id="IPR043864">
    <property type="entry name" value="Omp85-like_dom"/>
</dbReference>
<evidence type="ECO:0000259" key="5">
    <source>
        <dbReference type="PROSITE" id="PS51635"/>
    </source>
</evidence>
<dbReference type="EMBL" id="FNQK01000007">
    <property type="protein sequence ID" value="SEA14459.1"/>
    <property type="molecule type" value="Genomic_DNA"/>
</dbReference>
<feature type="active site" description="Nucleophile" evidence="4">
    <location>
        <position position="65"/>
    </location>
</feature>
<keyword evidence="7" id="KW-1185">Reference proteome</keyword>
<dbReference type="InterPro" id="IPR050301">
    <property type="entry name" value="NTE"/>
</dbReference>
<keyword evidence="1 4" id="KW-0378">Hydrolase</keyword>
<dbReference type="SUPFAM" id="SSF52151">
    <property type="entry name" value="FabD/lysophospholipase-like"/>
    <property type="match status" value="1"/>
</dbReference>
<dbReference type="PANTHER" id="PTHR14226:SF29">
    <property type="entry name" value="NEUROPATHY TARGET ESTERASE SWS"/>
    <property type="match status" value="1"/>
</dbReference>
<dbReference type="Gene3D" id="2.40.160.50">
    <property type="entry name" value="membrane protein fhac: a member of the omp85/tpsb transporter family"/>
    <property type="match status" value="1"/>
</dbReference>
<dbReference type="CDD" id="cd07205">
    <property type="entry name" value="Pat_PNPLA6_PNPLA7_NTE1_like"/>
    <property type="match status" value="1"/>
</dbReference>
<dbReference type="STRING" id="283786.SAMN04487990_10771"/>
<proteinExistence type="predicted"/>
<dbReference type="InterPro" id="IPR002641">
    <property type="entry name" value="PNPLA_dom"/>
</dbReference>
<dbReference type="GO" id="GO:0016042">
    <property type="term" value="P:lipid catabolic process"/>
    <property type="evidence" value="ECO:0007669"/>
    <property type="project" value="UniProtKB-UniRule"/>
</dbReference>
<dbReference type="RefSeq" id="WP_092133386.1">
    <property type="nucleotide sequence ID" value="NZ_FNQK01000007.1"/>
</dbReference>
<evidence type="ECO:0000256" key="2">
    <source>
        <dbReference type="ARBA" id="ARBA00022963"/>
    </source>
</evidence>
<dbReference type="PANTHER" id="PTHR14226">
    <property type="entry name" value="NEUROPATHY TARGET ESTERASE/SWISS CHEESE D.MELANOGASTER"/>
    <property type="match status" value="1"/>
</dbReference>
<evidence type="ECO:0000313" key="6">
    <source>
        <dbReference type="EMBL" id="SEA14459.1"/>
    </source>
</evidence>
<dbReference type="Gene3D" id="3.40.1090.10">
    <property type="entry name" value="Cytosolic phospholipase A2 catalytic domain"/>
    <property type="match status" value="2"/>
</dbReference>
<name>A0A1H3YSC6_BIZPA</name>
<feature type="short sequence motif" description="GXGXXG" evidence="4">
    <location>
        <begin position="36"/>
        <end position="41"/>
    </location>
</feature>
<keyword evidence="3 4" id="KW-0443">Lipid metabolism</keyword>
<keyword evidence="2 4" id="KW-0442">Lipid degradation</keyword>
<feature type="short sequence motif" description="GXSXG" evidence="4">
    <location>
        <begin position="63"/>
        <end position="67"/>
    </location>
</feature>
<sequence>MKQLLILTLFLVVFSGRVYAQEPVKKELKVGLVLSGGGAKGLAHIGVLKVMDSLGIRVDYVAGTSMGAIVGSLYASGYSGKQLDSIFKEVDFGAIINDNIPREAKTFYERENSEKYAVTLPFDNFSVKLPSALSRGQNTFNLLSKLTLHVSDVEDFSKLPIPFFCIATNIENGRPVVLDKGNLALAVKASGAFPSLFQPVLINNELLIDGGVVNNYPLDELKVKGMDVIIGVDVQDGLANRNDLSSAAAILFQINNFRTINDMKVKSKKTDIYIKPDITNFTVVSFDLGEKIIENGKIAAVLKIPELEALAQKQIKAPLEFTDHKVPDSLQINDVYFEGLNNYTISYVLGKFKFRPDQKISYNAFVSGTNNLVGTNNFDSFNYKLKPSNKNGVEGYDLYAELKETKKTTALKLGLHYDGLYKSAVLANITSKQLLFKSDVLSFDLIAGDNVRYNFDYYIDKGHYWSIGVSSKYSEFQTNVSASGLLTPDQYAEAGVNKLNTKLTDLSNRFFVQTQYKNDLKVTLGTQHQRLKVSTETVILDPNKKTFFDKSDYLSLYGNLRYDSFDNKYYPTRGFYFNGDFNIYLYSSDYNKDFSEFSVLSGEMGYAHSITNNFSASIKTEAGLSINSNESSSFDFILGGYAKNFVNNFTSFYGYDFLSIRGNSYIKSTIQTDYEVFRKNHILLAANFANVENDLFETADWFSWPKYSGYAVGYGMESFLGPIEARYTWSPDTKESYWFFNLGFWF</sequence>
<dbReference type="AlphaFoldDB" id="A0A1H3YSC6"/>
<dbReference type="Proteomes" id="UP000198846">
    <property type="component" value="Unassembled WGS sequence"/>
</dbReference>
<evidence type="ECO:0000256" key="1">
    <source>
        <dbReference type="ARBA" id="ARBA00022801"/>
    </source>
</evidence>
<reference evidence="6 7" key="1">
    <citation type="submission" date="2016-10" db="EMBL/GenBank/DDBJ databases">
        <authorList>
            <person name="de Groot N.N."/>
        </authorList>
    </citation>
    <scope>NUCLEOTIDE SEQUENCE [LARGE SCALE GENOMIC DNA]</scope>
    <source>
        <strain evidence="6 7">DSM 23842</strain>
    </source>
</reference>
<dbReference type="GO" id="GO:0016787">
    <property type="term" value="F:hydrolase activity"/>
    <property type="evidence" value="ECO:0007669"/>
    <property type="project" value="UniProtKB-UniRule"/>
</dbReference>
<dbReference type="Pfam" id="PF01734">
    <property type="entry name" value="Patatin"/>
    <property type="match status" value="1"/>
</dbReference>
<dbReference type="Pfam" id="PF19143">
    <property type="entry name" value="Omp85_2"/>
    <property type="match status" value="1"/>
</dbReference>
<dbReference type="PROSITE" id="PS51635">
    <property type="entry name" value="PNPLA"/>
    <property type="match status" value="1"/>
</dbReference>
<organism evidence="6 7">
    <name type="scientific">Bizionia paragorgiae</name>
    <dbReference type="NCBI Taxonomy" id="283786"/>
    <lineage>
        <taxon>Bacteria</taxon>
        <taxon>Pseudomonadati</taxon>
        <taxon>Bacteroidota</taxon>
        <taxon>Flavobacteriia</taxon>
        <taxon>Flavobacteriales</taxon>
        <taxon>Flavobacteriaceae</taxon>
        <taxon>Bizionia</taxon>
    </lineage>
</organism>
<accession>A0A1H3YSC6</accession>
<evidence type="ECO:0000256" key="4">
    <source>
        <dbReference type="PROSITE-ProRule" id="PRU01161"/>
    </source>
</evidence>
<feature type="domain" description="PNPLA" evidence="5">
    <location>
        <begin position="32"/>
        <end position="222"/>
    </location>
</feature>
<feature type="active site" description="Proton acceptor" evidence="4">
    <location>
        <position position="209"/>
    </location>
</feature>
<dbReference type="OrthoDB" id="9770965at2"/>
<evidence type="ECO:0000313" key="7">
    <source>
        <dbReference type="Proteomes" id="UP000198846"/>
    </source>
</evidence>
<gene>
    <name evidence="6" type="ORF">SAMN04487990_10771</name>
</gene>